<dbReference type="PANTHER" id="PTHR43214:SF24">
    <property type="entry name" value="TRANSCRIPTIONAL REGULATORY PROTEIN NARL-RELATED"/>
    <property type="match status" value="1"/>
</dbReference>
<dbReference type="SMART" id="SM00421">
    <property type="entry name" value="HTH_LUXR"/>
    <property type="match status" value="1"/>
</dbReference>
<sequence>MTDSATGQLPDSAFTAVEHLLVGIRREVLLLVPAYTPDSFEFSSQVMDGVLRRGGQLRVVWASEFVDQAPVVAFARWLGARGVVPRAAHHVPVRAVIMDRQVGVLLDDRQPELVRTSSALESLCRFADRLWERARPVRSATVAESSGHGPSRSELVLQLLAEGLTDEAVARRIGVSVRTVRNDVASTMTHMDARSRFQAGVRAARLGLV</sequence>
<evidence type="ECO:0000313" key="5">
    <source>
        <dbReference type="EMBL" id="MFD1147726.1"/>
    </source>
</evidence>
<evidence type="ECO:0000259" key="4">
    <source>
        <dbReference type="SMART" id="SM00421"/>
    </source>
</evidence>
<dbReference type="InterPro" id="IPR000792">
    <property type="entry name" value="Tscrpt_reg_LuxR_C"/>
</dbReference>
<gene>
    <name evidence="5" type="ORF">ACFQ3T_11365</name>
</gene>
<keyword evidence="3" id="KW-0804">Transcription</keyword>
<dbReference type="Proteomes" id="UP001597168">
    <property type="component" value="Unassembled WGS sequence"/>
</dbReference>
<organism evidence="5 6">
    <name type="scientific">Saccharothrix hoggarensis</name>
    <dbReference type="NCBI Taxonomy" id="913853"/>
    <lineage>
        <taxon>Bacteria</taxon>
        <taxon>Bacillati</taxon>
        <taxon>Actinomycetota</taxon>
        <taxon>Actinomycetes</taxon>
        <taxon>Pseudonocardiales</taxon>
        <taxon>Pseudonocardiaceae</taxon>
        <taxon>Saccharothrix</taxon>
    </lineage>
</organism>
<comment type="caution">
    <text evidence="5">The sequence shown here is derived from an EMBL/GenBank/DDBJ whole genome shotgun (WGS) entry which is preliminary data.</text>
</comment>
<evidence type="ECO:0000256" key="1">
    <source>
        <dbReference type="ARBA" id="ARBA00023015"/>
    </source>
</evidence>
<dbReference type="SUPFAM" id="SSF46894">
    <property type="entry name" value="C-terminal effector domain of the bipartite response regulators"/>
    <property type="match status" value="1"/>
</dbReference>
<evidence type="ECO:0000313" key="6">
    <source>
        <dbReference type="Proteomes" id="UP001597168"/>
    </source>
</evidence>
<dbReference type="EMBL" id="JBHTLK010000044">
    <property type="protein sequence ID" value="MFD1147726.1"/>
    <property type="molecule type" value="Genomic_DNA"/>
</dbReference>
<dbReference type="InterPro" id="IPR039420">
    <property type="entry name" value="WalR-like"/>
</dbReference>
<dbReference type="Pfam" id="PF00196">
    <property type="entry name" value="GerE"/>
    <property type="match status" value="1"/>
</dbReference>
<reference evidence="6" key="1">
    <citation type="journal article" date="2019" name="Int. J. Syst. Evol. Microbiol.">
        <title>The Global Catalogue of Microorganisms (GCM) 10K type strain sequencing project: providing services to taxonomists for standard genome sequencing and annotation.</title>
        <authorList>
            <consortium name="The Broad Institute Genomics Platform"/>
            <consortium name="The Broad Institute Genome Sequencing Center for Infectious Disease"/>
            <person name="Wu L."/>
            <person name="Ma J."/>
        </authorList>
    </citation>
    <scope>NUCLEOTIDE SEQUENCE [LARGE SCALE GENOMIC DNA]</scope>
    <source>
        <strain evidence="6">CCUG 60214</strain>
    </source>
</reference>
<dbReference type="InterPro" id="IPR036388">
    <property type="entry name" value="WH-like_DNA-bd_sf"/>
</dbReference>
<evidence type="ECO:0000256" key="3">
    <source>
        <dbReference type="ARBA" id="ARBA00023163"/>
    </source>
</evidence>
<keyword evidence="6" id="KW-1185">Reference proteome</keyword>
<evidence type="ECO:0000256" key="2">
    <source>
        <dbReference type="ARBA" id="ARBA00023125"/>
    </source>
</evidence>
<dbReference type="RefSeq" id="WP_380723104.1">
    <property type="nucleotide sequence ID" value="NZ_JBHTLK010000044.1"/>
</dbReference>
<dbReference type="PANTHER" id="PTHR43214">
    <property type="entry name" value="TWO-COMPONENT RESPONSE REGULATOR"/>
    <property type="match status" value="1"/>
</dbReference>
<dbReference type="CDD" id="cd06170">
    <property type="entry name" value="LuxR_C_like"/>
    <property type="match status" value="1"/>
</dbReference>
<dbReference type="Gene3D" id="1.10.10.10">
    <property type="entry name" value="Winged helix-like DNA-binding domain superfamily/Winged helix DNA-binding domain"/>
    <property type="match status" value="1"/>
</dbReference>
<keyword evidence="2" id="KW-0238">DNA-binding</keyword>
<proteinExistence type="predicted"/>
<dbReference type="InterPro" id="IPR016032">
    <property type="entry name" value="Sig_transdc_resp-reg_C-effctor"/>
</dbReference>
<accession>A0ABW3QSW4</accession>
<protein>
    <submittedName>
        <fullName evidence="5">Response regulator transcription factor</fullName>
    </submittedName>
</protein>
<name>A0ABW3QSW4_9PSEU</name>
<feature type="domain" description="HTH luxR-type" evidence="4">
    <location>
        <begin position="147"/>
        <end position="203"/>
    </location>
</feature>
<keyword evidence="1" id="KW-0805">Transcription regulation</keyword>